<sequence>MLDSFGDILRKGEVSDHDLRDLAERVAELNSVRLSNHDIELEVRVDRSPVATLAPSKFPLGLVLGAVTNLIDNSVYWLSSRWPENAEQGSRRLLIAVDADSYEGPALIIADNGPGFADGLEDATEPFFTRRPDGIGVGLYYVNLIMHTIGGSLRMVDTDLFPLGDEYDGAALALVFPRG</sequence>
<reference evidence="3" key="1">
    <citation type="journal article" date="2019" name="Int. J. Syst. Evol. Microbiol.">
        <title>The Global Catalogue of Microorganisms (GCM) 10K type strain sequencing project: providing services to taxonomists for standard genome sequencing and annotation.</title>
        <authorList>
            <consortium name="The Broad Institute Genomics Platform"/>
            <consortium name="The Broad Institute Genome Sequencing Center for Infectious Disease"/>
            <person name="Wu L."/>
            <person name="Ma J."/>
        </authorList>
    </citation>
    <scope>NUCLEOTIDE SEQUENCE [LARGE SCALE GENOMIC DNA]</scope>
    <source>
        <strain evidence="3">NBRC 112299</strain>
    </source>
</reference>
<dbReference type="SUPFAM" id="SSF55874">
    <property type="entry name" value="ATPase domain of HSP90 chaperone/DNA topoisomerase II/histidine kinase"/>
    <property type="match status" value="1"/>
</dbReference>
<dbReference type="EMBL" id="BSUN01000001">
    <property type="protein sequence ID" value="GMA37558.1"/>
    <property type="molecule type" value="Genomic_DNA"/>
</dbReference>
<gene>
    <name evidence="2" type="ORF">GCM10025876_37620</name>
</gene>
<feature type="domain" description="Histidine kinase/HSP90-like ATPase" evidence="1">
    <location>
        <begin position="66"/>
        <end position="155"/>
    </location>
</feature>
<dbReference type="Proteomes" id="UP001157125">
    <property type="component" value="Unassembled WGS sequence"/>
</dbReference>
<evidence type="ECO:0000313" key="3">
    <source>
        <dbReference type="Proteomes" id="UP001157125"/>
    </source>
</evidence>
<protein>
    <recommendedName>
        <fullName evidence="1">Histidine kinase/HSP90-like ATPase domain-containing protein</fullName>
    </recommendedName>
</protein>
<organism evidence="2 3">
    <name type="scientific">Demequina litorisediminis</name>
    <dbReference type="NCBI Taxonomy" id="1849022"/>
    <lineage>
        <taxon>Bacteria</taxon>
        <taxon>Bacillati</taxon>
        <taxon>Actinomycetota</taxon>
        <taxon>Actinomycetes</taxon>
        <taxon>Micrococcales</taxon>
        <taxon>Demequinaceae</taxon>
        <taxon>Demequina</taxon>
    </lineage>
</organism>
<accession>A0ABQ6IK91</accession>
<name>A0ABQ6IK91_9MICO</name>
<dbReference type="RefSeq" id="WP_284329168.1">
    <property type="nucleotide sequence ID" value="NZ_BSUN01000001.1"/>
</dbReference>
<evidence type="ECO:0000259" key="1">
    <source>
        <dbReference type="Pfam" id="PF02518"/>
    </source>
</evidence>
<dbReference type="InterPro" id="IPR036890">
    <property type="entry name" value="HATPase_C_sf"/>
</dbReference>
<dbReference type="Gene3D" id="3.30.565.10">
    <property type="entry name" value="Histidine kinase-like ATPase, C-terminal domain"/>
    <property type="match status" value="1"/>
</dbReference>
<comment type="caution">
    <text evidence="2">The sequence shown here is derived from an EMBL/GenBank/DDBJ whole genome shotgun (WGS) entry which is preliminary data.</text>
</comment>
<keyword evidence="3" id="KW-1185">Reference proteome</keyword>
<evidence type="ECO:0000313" key="2">
    <source>
        <dbReference type="EMBL" id="GMA37558.1"/>
    </source>
</evidence>
<dbReference type="InterPro" id="IPR003594">
    <property type="entry name" value="HATPase_dom"/>
</dbReference>
<proteinExistence type="predicted"/>
<dbReference type="Pfam" id="PF02518">
    <property type="entry name" value="HATPase_c"/>
    <property type="match status" value="1"/>
</dbReference>